<dbReference type="PANTHER" id="PTHR42878">
    <property type="entry name" value="TWO-COMPONENT HISTIDINE KINASE"/>
    <property type="match status" value="1"/>
</dbReference>
<dbReference type="SMART" id="SM00091">
    <property type="entry name" value="PAS"/>
    <property type="match status" value="1"/>
</dbReference>
<dbReference type="InterPro" id="IPR036097">
    <property type="entry name" value="HisK_dim/P_sf"/>
</dbReference>
<protein>
    <recommendedName>
        <fullName evidence="2">histidine kinase</fullName>
        <ecNumber evidence="2">2.7.13.3</ecNumber>
    </recommendedName>
</protein>
<dbReference type="SMART" id="SM00387">
    <property type="entry name" value="HATPase_c"/>
    <property type="match status" value="1"/>
</dbReference>
<proteinExistence type="predicted"/>
<dbReference type="AlphaFoldDB" id="F2NNW7"/>
<dbReference type="GO" id="GO:0016020">
    <property type="term" value="C:membrane"/>
    <property type="evidence" value="ECO:0007669"/>
    <property type="project" value="UniProtKB-SubCell"/>
</dbReference>
<keyword evidence="10" id="KW-1185">Reference proteome</keyword>
<evidence type="ECO:0000256" key="6">
    <source>
        <dbReference type="ARBA" id="ARBA00023136"/>
    </source>
</evidence>
<dbReference type="InterPro" id="IPR050351">
    <property type="entry name" value="BphY/WalK/GraS-like"/>
</dbReference>
<dbReference type="InterPro" id="IPR004358">
    <property type="entry name" value="Sig_transdc_His_kin-like_C"/>
</dbReference>
<evidence type="ECO:0000256" key="3">
    <source>
        <dbReference type="ARBA" id="ARBA00022553"/>
    </source>
</evidence>
<dbReference type="eggNOG" id="COG0642">
    <property type="taxonomic scope" value="Bacteria"/>
</dbReference>
<dbReference type="Gene3D" id="3.30.565.10">
    <property type="entry name" value="Histidine kinase-like ATPase, C-terminal domain"/>
    <property type="match status" value="1"/>
</dbReference>
<dbReference type="InterPro" id="IPR003661">
    <property type="entry name" value="HisK_dim/P_dom"/>
</dbReference>
<evidence type="ECO:0000259" key="7">
    <source>
        <dbReference type="PROSITE" id="PS50109"/>
    </source>
</evidence>
<dbReference type="GO" id="GO:0006355">
    <property type="term" value="P:regulation of DNA-templated transcription"/>
    <property type="evidence" value="ECO:0007669"/>
    <property type="project" value="InterPro"/>
</dbReference>
<dbReference type="PRINTS" id="PR00344">
    <property type="entry name" value="BCTRLSENSOR"/>
</dbReference>
<dbReference type="InterPro" id="IPR000014">
    <property type="entry name" value="PAS"/>
</dbReference>
<dbReference type="InterPro" id="IPR003594">
    <property type="entry name" value="HATPase_dom"/>
</dbReference>
<keyword evidence="6" id="KW-0472">Membrane</keyword>
<feature type="domain" description="PAS" evidence="8">
    <location>
        <begin position="15"/>
        <end position="50"/>
    </location>
</feature>
<dbReference type="Gene3D" id="1.10.287.130">
    <property type="match status" value="1"/>
</dbReference>
<dbReference type="EMBL" id="CP002630">
    <property type="protein sequence ID" value="AEB11341.1"/>
    <property type="molecule type" value="Genomic_DNA"/>
</dbReference>
<dbReference type="GO" id="GO:0030295">
    <property type="term" value="F:protein kinase activator activity"/>
    <property type="evidence" value="ECO:0007669"/>
    <property type="project" value="TreeGrafter"/>
</dbReference>
<dbReference type="Proteomes" id="UP000007030">
    <property type="component" value="Chromosome"/>
</dbReference>
<dbReference type="GO" id="GO:0000155">
    <property type="term" value="F:phosphorelay sensor kinase activity"/>
    <property type="evidence" value="ECO:0007669"/>
    <property type="project" value="InterPro"/>
</dbReference>
<feature type="domain" description="Histidine kinase" evidence="7">
    <location>
        <begin position="104"/>
        <end position="304"/>
    </location>
</feature>
<dbReference type="PROSITE" id="PS50109">
    <property type="entry name" value="HIS_KIN"/>
    <property type="match status" value="1"/>
</dbReference>
<evidence type="ECO:0000256" key="4">
    <source>
        <dbReference type="ARBA" id="ARBA00022679"/>
    </source>
</evidence>
<name>F2NNW7_MARHT</name>
<dbReference type="InterPro" id="IPR005467">
    <property type="entry name" value="His_kinase_dom"/>
</dbReference>
<dbReference type="PROSITE" id="PS50112">
    <property type="entry name" value="PAS"/>
    <property type="match status" value="1"/>
</dbReference>
<dbReference type="HOGENOM" id="CLU_000445_89_3_0"/>
<accession>F2NNW7</accession>
<dbReference type="CDD" id="cd00130">
    <property type="entry name" value="PAS"/>
    <property type="match status" value="1"/>
</dbReference>
<dbReference type="RefSeq" id="WP_013703393.1">
    <property type="nucleotide sequence ID" value="NC_015387.1"/>
</dbReference>
<evidence type="ECO:0000256" key="2">
    <source>
        <dbReference type="ARBA" id="ARBA00012438"/>
    </source>
</evidence>
<evidence type="ECO:0000313" key="9">
    <source>
        <dbReference type="EMBL" id="AEB11341.1"/>
    </source>
</evidence>
<dbReference type="SMART" id="SM00388">
    <property type="entry name" value="HisKA"/>
    <property type="match status" value="1"/>
</dbReference>
<dbReference type="SUPFAM" id="SSF55785">
    <property type="entry name" value="PYP-like sensor domain (PAS domain)"/>
    <property type="match status" value="1"/>
</dbReference>
<evidence type="ECO:0000256" key="1">
    <source>
        <dbReference type="ARBA" id="ARBA00000085"/>
    </source>
</evidence>
<dbReference type="EC" id="2.7.13.3" evidence="2"/>
<dbReference type="Pfam" id="PF00512">
    <property type="entry name" value="HisKA"/>
    <property type="match status" value="1"/>
</dbReference>
<dbReference type="InterPro" id="IPR013767">
    <property type="entry name" value="PAS_fold"/>
</dbReference>
<comment type="catalytic activity">
    <reaction evidence="1">
        <text>ATP + protein L-histidine = ADP + protein N-phospho-L-histidine.</text>
        <dbReference type="EC" id="2.7.13.3"/>
    </reaction>
</comment>
<organism evidence="9 10">
    <name type="scientific">Marinithermus hydrothermalis (strain DSM 14884 / JCM 11576 / T1)</name>
    <dbReference type="NCBI Taxonomy" id="869210"/>
    <lineage>
        <taxon>Bacteria</taxon>
        <taxon>Thermotogati</taxon>
        <taxon>Deinococcota</taxon>
        <taxon>Deinococci</taxon>
        <taxon>Thermales</taxon>
        <taxon>Thermaceae</taxon>
        <taxon>Marinithermus</taxon>
    </lineage>
</organism>
<reference evidence="9 10" key="1">
    <citation type="journal article" date="2012" name="Stand. Genomic Sci.">
        <title>Complete genome sequence of the aerobic, heterotroph Marinithermus hydrothermalis type strain (T1(T)) from a deep-sea hydrothermal vent chimney.</title>
        <authorList>
            <person name="Copeland A."/>
            <person name="Gu W."/>
            <person name="Yasawong M."/>
            <person name="Lapidus A."/>
            <person name="Lucas S."/>
            <person name="Deshpande S."/>
            <person name="Pagani I."/>
            <person name="Tapia R."/>
            <person name="Cheng J.F."/>
            <person name="Goodwin L.A."/>
            <person name="Pitluck S."/>
            <person name="Liolios K."/>
            <person name="Ivanova N."/>
            <person name="Mavromatis K."/>
            <person name="Mikhailova N."/>
            <person name="Pati A."/>
            <person name="Chen A."/>
            <person name="Palaniappan K."/>
            <person name="Land M."/>
            <person name="Pan C."/>
            <person name="Brambilla E.M."/>
            <person name="Rohde M."/>
            <person name="Tindall B.J."/>
            <person name="Sikorski J."/>
            <person name="Goker M."/>
            <person name="Detter J.C."/>
            <person name="Bristow J."/>
            <person name="Eisen J.A."/>
            <person name="Markowitz V."/>
            <person name="Hugenholtz P."/>
            <person name="Kyrpides N.C."/>
            <person name="Klenk H.P."/>
            <person name="Woyke T."/>
        </authorList>
    </citation>
    <scope>NUCLEOTIDE SEQUENCE [LARGE SCALE GENOMIC DNA]</scope>
    <source>
        <strain evidence="10">DSM 14884 / JCM 11576 / T1</strain>
    </source>
</reference>
<dbReference type="STRING" id="869210.Marky_0591"/>
<dbReference type="CDD" id="cd00082">
    <property type="entry name" value="HisKA"/>
    <property type="match status" value="1"/>
</dbReference>
<sequence>MHPYQAALEAAREGVLLHEQGAVTYVNPSAERILGIRRERVAGRPLIVALRDHRLEALALEGGEGTLEVRGRVLEVRAVPGVLLLWDVTEVHRRLEDLEAARHALAHEFRTPVAGMAALLEALEGGLSAEEAAEVRRLLRAEVDRLARLVEGVDFMAPQREPCFPLAELKPRLERFLSGMLKARGARLVWDAPHRVRADPDAVYQVLLNLVENALKYGPPGEVLVVSEPYEGGLRLEVRDYGAPLEEYKGLFQPGRRGVHAASVRGSGLGLALVRRVARGWGGEAYGRAWAEGNAFGVTFPPERVG</sequence>
<evidence type="ECO:0000259" key="8">
    <source>
        <dbReference type="PROSITE" id="PS50112"/>
    </source>
</evidence>
<dbReference type="SUPFAM" id="SSF47384">
    <property type="entry name" value="Homodimeric domain of signal transducing histidine kinase"/>
    <property type="match status" value="1"/>
</dbReference>
<dbReference type="InterPro" id="IPR035965">
    <property type="entry name" value="PAS-like_dom_sf"/>
</dbReference>
<gene>
    <name evidence="9" type="ordered locus">Marky_0591</name>
</gene>
<dbReference type="InterPro" id="IPR036890">
    <property type="entry name" value="HATPase_C_sf"/>
</dbReference>
<evidence type="ECO:0000313" key="10">
    <source>
        <dbReference type="Proteomes" id="UP000007030"/>
    </source>
</evidence>
<dbReference type="SUPFAM" id="SSF55874">
    <property type="entry name" value="ATPase domain of HSP90 chaperone/DNA topoisomerase II/histidine kinase"/>
    <property type="match status" value="1"/>
</dbReference>
<dbReference type="PANTHER" id="PTHR42878:SF13">
    <property type="entry name" value="HISTIDINE KINASE"/>
    <property type="match status" value="1"/>
</dbReference>
<dbReference type="GO" id="GO:0007234">
    <property type="term" value="P:osmosensory signaling via phosphorelay pathway"/>
    <property type="evidence" value="ECO:0007669"/>
    <property type="project" value="TreeGrafter"/>
</dbReference>
<keyword evidence="4" id="KW-0808">Transferase</keyword>
<dbReference type="Pfam" id="PF00989">
    <property type="entry name" value="PAS"/>
    <property type="match status" value="1"/>
</dbReference>
<keyword evidence="5 9" id="KW-0418">Kinase</keyword>
<dbReference type="NCBIfam" id="TIGR00229">
    <property type="entry name" value="sensory_box"/>
    <property type="match status" value="1"/>
</dbReference>
<dbReference type="Gene3D" id="3.30.450.20">
    <property type="entry name" value="PAS domain"/>
    <property type="match status" value="1"/>
</dbReference>
<dbReference type="GO" id="GO:0000156">
    <property type="term" value="F:phosphorelay response regulator activity"/>
    <property type="evidence" value="ECO:0007669"/>
    <property type="project" value="TreeGrafter"/>
</dbReference>
<evidence type="ECO:0000256" key="5">
    <source>
        <dbReference type="ARBA" id="ARBA00022777"/>
    </source>
</evidence>
<dbReference type="Pfam" id="PF02518">
    <property type="entry name" value="HATPase_c"/>
    <property type="match status" value="1"/>
</dbReference>
<keyword evidence="3" id="KW-0597">Phosphoprotein</keyword>
<dbReference type="OrthoDB" id="9813151at2"/>
<dbReference type="KEGG" id="mhd:Marky_0591"/>